<protein>
    <submittedName>
        <fullName evidence="2">Glycosyl transferase family 2</fullName>
    </submittedName>
</protein>
<dbReference type="OrthoDB" id="761861at2"/>
<sequence>MLSILIPTYEYNVLPLVRELKNQADTLGFDYEIIVGDDSRNTSADNEEITHLSHCRYIKNKKNLGRGQNINFLVEQSQYNWILIQEADAMPQQKNYIKNWVTILKETNKDAIFGGVLYPEEPFAENKLRWLYGTKTEVKKLEFRKKNPYQFVFTWNLALKKEIFQTIRFPEYITEYGYEDVVFLKLLKQENVLVEHFKNPLIHLNVETNSVFIKKTEKAIENLYFLICNQRLEYTDTKLGTSYQFLKKFGFLNFFKFLFKQFEKSIRNNLISKKPNLNLFFLYKLGYFCTISPKQNV</sequence>
<evidence type="ECO:0000259" key="1">
    <source>
        <dbReference type="Pfam" id="PF00535"/>
    </source>
</evidence>
<evidence type="ECO:0000313" key="3">
    <source>
        <dbReference type="Proteomes" id="UP000245429"/>
    </source>
</evidence>
<organism evidence="2 3">
    <name type="scientific">Flavobacterium sediminis</name>
    <dbReference type="NCBI Taxonomy" id="2201181"/>
    <lineage>
        <taxon>Bacteria</taxon>
        <taxon>Pseudomonadati</taxon>
        <taxon>Bacteroidota</taxon>
        <taxon>Flavobacteriia</taxon>
        <taxon>Flavobacteriales</taxon>
        <taxon>Flavobacteriaceae</taxon>
        <taxon>Flavobacterium</taxon>
    </lineage>
</organism>
<dbReference type="KEGG" id="fse:DI487_01240"/>
<dbReference type="EMBL" id="CP029463">
    <property type="protein sequence ID" value="AWM12625.1"/>
    <property type="molecule type" value="Genomic_DNA"/>
</dbReference>
<evidence type="ECO:0000313" key="2">
    <source>
        <dbReference type="EMBL" id="AWM12625.1"/>
    </source>
</evidence>
<keyword evidence="3" id="KW-1185">Reference proteome</keyword>
<dbReference type="RefSeq" id="WP_109568034.1">
    <property type="nucleotide sequence ID" value="NZ_CP029463.1"/>
</dbReference>
<accession>A0A2U8QS02</accession>
<keyword evidence="2" id="KW-0808">Transferase</keyword>
<reference evidence="2 3" key="1">
    <citation type="submission" date="2018-05" db="EMBL/GenBank/DDBJ databases">
        <title>Flavobacterium sp. MEBiC07310.</title>
        <authorList>
            <person name="Baek K."/>
        </authorList>
    </citation>
    <scope>NUCLEOTIDE SEQUENCE [LARGE SCALE GENOMIC DNA]</scope>
    <source>
        <strain evidence="2 3">MEBiC07310</strain>
    </source>
</reference>
<dbReference type="Pfam" id="PF00535">
    <property type="entry name" value="Glycos_transf_2"/>
    <property type="match status" value="1"/>
</dbReference>
<dbReference type="SUPFAM" id="SSF53448">
    <property type="entry name" value="Nucleotide-diphospho-sugar transferases"/>
    <property type="match status" value="1"/>
</dbReference>
<dbReference type="Proteomes" id="UP000245429">
    <property type="component" value="Chromosome"/>
</dbReference>
<dbReference type="InterPro" id="IPR029044">
    <property type="entry name" value="Nucleotide-diphossugar_trans"/>
</dbReference>
<feature type="domain" description="Glycosyltransferase 2-like" evidence="1">
    <location>
        <begin position="3"/>
        <end position="166"/>
    </location>
</feature>
<dbReference type="AlphaFoldDB" id="A0A2U8QS02"/>
<dbReference type="InterPro" id="IPR001173">
    <property type="entry name" value="Glyco_trans_2-like"/>
</dbReference>
<gene>
    <name evidence="2" type="ORF">DI487_01240</name>
</gene>
<name>A0A2U8QS02_9FLAO</name>
<dbReference type="GO" id="GO:0016740">
    <property type="term" value="F:transferase activity"/>
    <property type="evidence" value="ECO:0007669"/>
    <property type="project" value="UniProtKB-KW"/>
</dbReference>
<dbReference type="Gene3D" id="3.90.550.10">
    <property type="entry name" value="Spore Coat Polysaccharide Biosynthesis Protein SpsA, Chain A"/>
    <property type="match status" value="1"/>
</dbReference>
<proteinExistence type="predicted"/>